<sequence>MPAPARLAFGLLLLAVPIAAAAQGTAPGQGVTRPIPQGAPPAQPPAPVPGTLGDGRPKEDPGGGAASTAPGTTSSLPLPPAGQANPPDKQ</sequence>
<reference evidence="3 4" key="1">
    <citation type="journal article" date="2016" name="J. Microbiol.">
        <title>Dankookia rubra gen. nov., sp. nov., an alphaproteobacterium isolated from sediment of a shallow stream.</title>
        <authorList>
            <person name="Kim W.H."/>
            <person name="Kim D.H."/>
            <person name="Kang K."/>
            <person name="Ahn T.Y."/>
        </authorList>
    </citation>
    <scope>NUCLEOTIDE SEQUENCE [LARGE SCALE GENOMIC DNA]</scope>
    <source>
        <strain evidence="3 4">JCM30602</strain>
    </source>
</reference>
<dbReference type="EMBL" id="SMSJ01000002">
    <property type="protein sequence ID" value="TDH64274.1"/>
    <property type="molecule type" value="Genomic_DNA"/>
</dbReference>
<dbReference type="AlphaFoldDB" id="A0A4R5QL84"/>
<evidence type="ECO:0000313" key="4">
    <source>
        <dbReference type="Proteomes" id="UP000295096"/>
    </source>
</evidence>
<feature type="compositionally biased region" description="Low complexity" evidence="1">
    <location>
        <begin position="66"/>
        <end position="76"/>
    </location>
</feature>
<feature type="signal peptide" evidence="2">
    <location>
        <begin position="1"/>
        <end position="22"/>
    </location>
</feature>
<feature type="compositionally biased region" description="Low complexity" evidence="1">
    <location>
        <begin position="23"/>
        <end position="36"/>
    </location>
</feature>
<evidence type="ECO:0000313" key="3">
    <source>
        <dbReference type="EMBL" id="TDH64274.1"/>
    </source>
</evidence>
<feature type="region of interest" description="Disordered" evidence="1">
    <location>
        <begin position="23"/>
        <end position="90"/>
    </location>
</feature>
<protein>
    <submittedName>
        <fullName evidence="3">Uncharacterized protein</fullName>
    </submittedName>
</protein>
<evidence type="ECO:0000256" key="2">
    <source>
        <dbReference type="SAM" id="SignalP"/>
    </source>
</evidence>
<evidence type="ECO:0000256" key="1">
    <source>
        <dbReference type="SAM" id="MobiDB-lite"/>
    </source>
</evidence>
<dbReference type="RefSeq" id="WP_133287039.1">
    <property type="nucleotide sequence ID" value="NZ_SMSJ01000002.1"/>
</dbReference>
<feature type="compositionally biased region" description="Pro residues" evidence="1">
    <location>
        <begin position="37"/>
        <end position="48"/>
    </location>
</feature>
<dbReference type="Proteomes" id="UP000295096">
    <property type="component" value="Unassembled WGS sequence"/>
</dbReference>
<name>A0A4R5QL84_9PROT</name>
<keyword evidence="4" id="KW-1185">Reference proteome</keyword>
<accession>A0A4R5QL84</accession>
<gene>
    <name evidence="3" type="ORF">E2C06_02750</name>
</gene>
<proteinExistence type="predicted"/>
<comment type="caution">
    <text evidence="3">The sequence shown here is derived from an EMBL/GenBank/DDBJ whole genome shotgun (WGS) entry which is preliminary data.</text>
</comment>
<organism evidence="3 4">
    <name type="scientific">Dankookia rubra</name>
    <dbReference type="NCBI Taxonomy" id="1442381"/>
    <lineage>
        <taxon>Bacteria</taxon>
        <taxon>Pseudomonadati</taxon>
        <taxon>Pseudomonadota</taxon>
        <taxon>Alphaproteobacteria</taxon>
        <taxon>Acetobacterales</taxon>
        <taxon>Roseomonadaceae</taxon>
        <taxon>Dankookia</taxon>
    </lineage>
</organism>
<keyword evidence="2" id="KW-0732">Signal</keyword>
<feature type="chain" id="PRO_5021014424" evidence="2">
    <location>
        <begin position="23"/>
        <end position="90"/>
    </location>
</feature>